<dbReference type="Proteomes" id="UP001333110">
    <property type="component" value="Unassembled WGS sequence"/>
</dbReference>
<feature type="transmembrane region" description="Helical" evidence="5">
    <location>
        <begin position="31"/>
        <end position="52"/>
    </location>
</feature>
<name>A0AAN7MUZ1_MYCAM</name>
<evidence type="ECO:0000313" key="7">
    <source>
        <dbReference type="Proteomes" id="UP001333110"/>
    </source>
</evidence>
<dbReference type="GO" id="GO:0005886">
    <property type="term" value="C:plasma membrane"/>
    <property type="evidence" value="ECO:0007669"/>
    <property type="project" value="TreeGrafter"/>
</dbReference>
<comment type="caution">
    <text evidence="6">The sequence shown here is derived from an EMBL/GenBank/DDBJ whole genome shotgun (WGS) entry which is preliminary data.</text>
</comment>
<keyword evidence="3 5" id="KW-1133">Transmembrane helix</keyword>
<keyword evidence="2 5" id="KW-0812">Transmembrane</keyword>
<dbReference type="GO" id="GO:0004930">
    <property type="term" value="F:G protein-coupled receptor activity"/>
    <property type="evidence" value="ECO:0007669"/>
    <property type="project" value="InterPro"/>
</dbReference>
<keyword evidence="4 5" id="KW-0472">Membrane</keyword>
<sequence>MQCCAIQQAPASTPCPPPSCRQQLRDNTTRIHVHILAALLLLNCSFLLSMPLATGTKGLCWVTATLLHTSLLCALAWMAAEAFYFLLLLLHQGLQCLHPALPPRALPLRLGPAGLPALAVAAFVFKTDMYGYHTISTSEGYRNTTM</sequence>
<reference evidence="6 7" key="1">
    <citation type="journal article" date="2023" name="J. Hered.">
        <title>Chromosome-level genome of the wood stork (Mycteria americana) provides insight into avian chromosome evolution.</title>
        <authorList>
            <person name="Flamio R. Jr."/>
            <person name="Ramstad K.M."/>
        </authorList>
    </citation>
    <scope>NUCLEOTIDE SEQUENCE [LARGE SCALE GENOMIC DNA]</scope>
    <source>
        <strain evidence="6">JAX WOST 10</strain>
    </source>
</reference>
<proteinExistence type="predicted"/>
<evidence type="ECO:0000256" key="5">
    <source>
        <dbReference type="SAM" id="Phobius"/>
    </source>
</evidence>
<keyword evidence="7" id="KW-1185">Reference proteome</keyword>
<comment type="subcellular location">
    <subcellularLocation>
        <location evidence="1">Membrane</location>
        <topology evidence="1">Multi-pass membrane protein</topology>
    </subcellularLocation>
</comment>
<evidence type="ECO:0000256" key="2">
    <source>
        <dbReference type="ARBA" id="ARBA00022692"/>
    </source>
</evidence>
<dbReference type="GO" id="GO:0007189">
    <property type="term" value="P:adenylate cyclase-activating G protein-coupled receptor signaling pathway"/>
    <property type="evidence" value="ECO:0007669"/>
    <property type="project" value="TreeGrafter"/>
</dbReference>
<dbReference type="Pfam" id="PF00002">
    <property type="entry name" value="7tm_2"/>
    <property type="match status" value="1"/>
</dbReference>
<evidence type="ECO:0000256" key="4">
    <source>
        <dbReference type="ARBA" id="ARBA00023136"/>
    </source>
</evidence>
<accession>A0AAN7MUZ1</accession>
<dbReference type="PANTHER" id="PTHR12011:SF326">
    <property type="entry name" value="ADHESION G-PROTEIN COUPLED RECEPTOR G5"/>
    <property type="match status" value="1"/>
</dbReference>
<evidence type="ECO:0000256" key="3">
    <source>
        <dbReference type="ARBA" id="ARBA00022989"/>
    </source>
</evidence>
<dbReference type="InterPro" id="IPR000832">
    <property type="entry name" value="GPCR_2_secretin-like"/>
</dbReference>
<dbReference type="AlphaFoldDB" id="A0AAN7MUZ1"/>
<dbReference type="Gene3D" id="1.20.1070.10">
    <property type="entry name" value="Rhodopsin 7-helix transmembrane proteins"/>
    <property type="match status" value="1"/>
</dbReference>
<dbReference type="EMBL" id="JAUNZN010000011">
    <property type="protein sequence ID" value="KAK4813854.1"/>
    <property type="molecule type" value="Genomic_DNA"/>
</dbReference>
<evidence type="ECO:0000313" key="6">
    <source>
        <dbReference type="EMBL" id="KAK4813854.1"/>
    </source>
</evidence>
<evidence type="ECO:0000256" key="1">
    <source>
        <dbReference type="ARBA" id="ARBA00004141"/>
    </source>
</evidence>
<feature type="transmembrane region" description="Helical" evidence="5">
    <location>
        <begin position="59"/>
        <end position="86"/>
    </location>
</feature>
<gene>
    <name evidence="6" type="ORF">QYF61_001952</name>
</gene>
<organism evidence="6 7">
    <name type="scientific">Mycteria americana</name>
    <name type="common">Wood stork</name>
    <dbReference type="NCBI Taxonomy" id="33587"/>
    <lineage>
        <taxon>Eukaryota</taxon>
        <taxon>Metazoa</taxon>
        <taxon>Chordata</taxon>
        <taxon>Craniata</taxon>
        <taxon>Vertebrata</taxon>
        <taxon>Euteleostomi</taxon>
        <taxon>Archelosauria</taxon>
        <taxon>Archosauria</taxon>
        <taxon>Dinosauria</taxon>
        <taxon>Saurischia</taxon>
        <taxon>Theropoda</taxon>
        <taxon>Coelurosauria</taxon>
        <taxon>Aves</taxon>
        <taxon>Neognathae</taxon>
        <taxon>Neoaves</taxon>
        <taxon>Aequornithes</taxon>
        <taxon>Ciconiiformes</taxon>
        <taxon>Ciconiidae</taxon>
        <taxon>Mycteria</taxon>
    </lineage>
</organism>
<protein>
    <submittedName>
        <fullName evidence="6">Uncharacterized protein</fullName>
    </submittedName>
</protein>
<dbReference type="PANTHER" id="PTHR12011">
    <property type="entry name" value="ADHESION G-PROTEIN COUPLED RECEPTOR"/>
    <property type="match status" value="1"/>
</dbReference>